<evidence type="ECO:0000313" key="2">
    <source>
        <dbReference type="Proteomes" id="UP000001312"/>
    </source>
</evidence>
<dbReference type="HOGENOM" id="CLU_2514004_0_0_1"/>
<name>A7EYV6_SCLS1</name>
<gene>
    <name evidence="1" type="ORF">SS1G_10522</name>
</gene>
<dbReference type="RefSeq" id="XP_001588974.1">
    <property type="nucleotide sequence ID" value="XM_001588924.1"/>
</dbReference>
<reference evidence="2" key="1">
    <citation type="journal article" date="2011" name="PLoS Genet.">
        <title>Genomic analysis of the necrotrophic fungal pathogens Sclerotinia sclerotiorum and Botrytis cinerea.</title>
        <authorList>
            <person name="Amselem J."/>
            <person name="Cuomo C.A."/>
            <person name="van Kan J.A."/>
            <person name="Viaud M."/>
            <person name="Benito E.P."/>
            <person name="Couloux A."/>
            <person name="Coutinho P.M."/>
            <person name="de Vries R.P."/>
            <person name="Dyer P.S."/>
            <person name="Fillinger S."/>
            <person name="Fournier E."/>
            <person name="Gout L."/>
            <person name="Hahn M."/>
            <person name="Kohn L."/>
            <person name="Lapalu N."/>
            <person name="Plummer K.M."/>
            <person name="Pradier J.M."/>
            <person name="Quevillon E."/>
            <person name="Sharon A."/>
            <person name="Simon A."/>
            <person name="ten Have A."/>
            <person name="Tudzynski B."/>
            <person name="Tudzynski P."/>
            <person name="Wincker P."/>
            <person name="Andrew M."/>
            <person name="Anthouard V."/>
            <person name="Beever R.E."/>
            <person name="Beffa R."/>
            <person name="Benoit I."/>
            <person name="Bouzid O."/>
            <person name="Brault B."/>
            <person name="Chen Z."/>
            <person name="Choquer M."/>
            <person name="Collemare J."/>
            <person name="Cotton P."/>
            <person name="Danchin E.G."/>
            <person name="Da Silva C."/>
            <person name="Gautier A."/>
            <person name="Giraud C."/>
            <person name="Giraud T."/>
            <person name="Gonzalez C."/>
            <person name="Grossetete S."/>
            <person name="Guldener U."/>
            <person name="Henrissat B."/>
            <person name="Howlett B.J."/>
            <person name="Kodira C."/>
            <person name="Kretschmer M."/>
            <person name="Lappartient A."/>
            <person name="Leroch M."/>
            <person name="Levis C."/>
            <person name="Mauceli E."/>
            <person name="Neuveglise C."/>
            <person name="Oeser B."/>
            <person name="Pearson M."/>
            <person name="Poulain J."/>
            <person name="Poussereau N."/>
            <person name="Quesneville H."/>
            <person name="Rascle C."/>
            <person name="Schumacher J."/>
            <person name="Segurens B."/>
            <person name="Sexton A."/>
            <person name="Silva E."/>
            <person name="Sirven C."/>
            <person name="Soanes D.M."/>
            <person name="Talbot N.J."/>
            <person name="Templeton M."/>
            <person name="Yandava C."/>
            <person name="Yarden O."/>
            <person name="Zeng Q."/>
            <person name="Rollins J.A."/>
            <person name="Lebrun M.H."/>
            <person name="Dickman M."/>
        </authorList>
    </citation>
    <scope>NUCLEOTIDE SEQUENCE [LARGE SCALE GENOMIC DNA]</scope>
    <source>
        <strain evidence="2">ATCC 18683 / 1980 / Ss-1</strain>
    </source>
</reference>
<dbReference type="EMBL" id="CH476635">
    <property type="protein sequence ID" value="EDN94648.1"/>
    <property type="molecule type" value="Genomic_DNA"/>
</dbReference>
<sequence length="85" mass="9990">MKQVVRKENQVVSLLGEFVVELHVHRRYPSSRRPLIKRSFDMRIHISVNHVDITLPAFVEGIKELELSCYSSFAHTRKRVIEGFK</sequence>
<dbReference type="KEGG" id="ssl:SS1G_10522"/>
<protein>
    <submittedName>
        <fullName evidence="1">Uncharacterized protein</fullName>
    </submittedName>
</protein>
<keyword evidence="2" id="KW-1185">Reference proteome</keyword>
<proteinExistence type="predicted"/>
<dbReference type="AlphaFoldDB" id="A7EYV6"/>
<organism evidence="1 2">
    <name type="scientific">Sclerotinia sclerotiorum (strain ATCC 18683 / 1980 / Ss-1)</name>
    <name type="common">White mold</name>
    <name type="synonym">Whetzelinia sclerotiorum</name>
    <dbReference type="NCBI Taxonomy" id="665079"/>
    <lineage>
        <taxon>Eukaryota</taxon>
        <taxon>Fungi</taxon>
        <taxon>Dikarya</taxon>
        <taxon>Ascomycota</taxon>
        <taxon>Pezizomycotina</taxon>
        <taxon>Leotiomycetes</taxon>
        <taxon>Helotiales</taxon>
        <taxon>Sclerotiniaceae</taxon>
        <taxon>Sclerotinia</taxon>
    </lineage>
</organism>
<dbReference type="GeneID" id="5484788"/>
<accession>A7EYV6</accession>
<dbReference type="InParanoid" id="A7EYV6"/>
<dbReference type="Proteomes" id="UP000001312">
    <property type="component" value="Unassembled WGS sequence"/>
</dbReference>
<evidence type="ECO:0000313" key="1">
    <source>
        <dbReference type="EMBL" id="EDN94648.1"/>
    </source>
</evidence>